<dbReference type="EMBL" id="FNXG01000002">
    <property type="protein sequence ID" value="SEH86378.1"/>
    <property type="molecule type" value="Genomic_DNA"/>
</dbReference>
<proteinExistence type="predicted"/>
<feature type="transmembrane region" description="Helical" evidence="2">
    <location>
        <begin position="33"/>
        <end position="52"/>
    </location>
</feature>
<keyword evidence="4" id="KW-1185">Reference proteome</keyword>
<dbReference type="STRING" id="65735.SAMN04488075_1498"/>
<feature type="region of interest" description="Disordered" evidence="1">
    <location>
        <begin position="128"/>
        <end position="150"/>
    </location>
</feature>
<keyword evidence="2" id="KW-1133">Transmembrane helix</keyword>
<keyword evidence="2" id="KW-0472">Membrane</keyword>
<dbReference type="AlphaFoldDB" id="A0A1H6LN88"/>
<keyword evidence="2" id="KW-0812">Transmembrane</keyword>
<evidence type="ECO:0000256" key="1">
    <source>
        <dbReference type="SAM" id="MobiDB-lite"/>
    </source>
</evidence>
<sequence length="150" mass="14895">MTHCARNCWIFAAVMGLVVLLFSLGGVGFMGGLFLGFVTAWLLGGLGVFLLCQGAEADEPWEFVESARDPDEPTHGAIRSDGGPVARAAIARPQRPAGMAGAPAAASVGGPGQAVTFEAGALAAREDSAHSAAADGVRASGDGASGGGAR</sequence>
<evidence type="ECO:0000313" key="4">
    <source>
        <dbReference type="Proteomes" id="UP000199125"/>
    </source>
</evidence>
<organism evidence="3 4">
    <name type="scientific">Paracoccus alkenifer</name>
    <dbReference type="NCBI Taxonomy" id="65735"/>
    <lineage>
        <taxon>Bacteria</taxon>
        <taxon>Pseudomonadati</taxon>
        <taxon>Pseudomonadota</taxon>
        <taxon>Alphaproteobacteria</taxon>
        <taxon>Rhodobacterales</taxon>
        <taxon>Paracoccaceae</taxon>
        <taxon>Paracoccus</taxon>
    </lineage>
</organism>
<accession>A0A1H6LN88</accession>
<dbReference type="Proteomes" id="UP000199125">
    <property type="component" value="Unassembled WGS sequence"/>
</dbReference>
<evidence type="ECO:0000256" key="2">
    <source>
        <dbReference type="SAM" id="Phobius"/>
    </source>
</evidence>
<gene>
    <name evidence="3" type="ORF">SAMN04488075_1498</name>
</gene>
<reference evidence="4" key="1">
    <citation type="submission" date="2016-10" db="EMBL/GenBank/DDBJ databases">
        <authorList>
            <person name="Varghese N."/>
            <person name="Submissions S."/>
        </authorList>
    </citation>
    <scope>NUCLEOTIDE SEQUENCE [LARGE SCALE GENOMIC DNA]</scope>
    <source>
        <strain evidence="4">DSM 11593</strain>
    </source>
</reference>
<protein>
    <submittedName>
        <fullName evidence="3">Uncharacterized protein</fullName>
    </submittedName>
</protein>
<name>A0A1H6LN88_9RHOB</name>
<dbReference type="OrthoDB" id="9807941at2"/>
<evidence type="ECO:0000313" key="3">
    <source>
        <dbReference type="EMBL" id="SEH86378.1"/>
    </source>
</evidence>
<feature type="transmembrane region" description="Helical" evidence="2">
    <location>
        <begin position="7"/>
        <end position="27"/>
    </location>
</feature>
<feature type="compositionally biased region" description="Low complexity" evidence="1">
    <location>
        <begin position="130"/>
        <end position="142"/>
    </location>
</feature>
<feature type="region of interest" description="Disordered" evidence="1">
    <location>
        <begin position="66"/>
        <end position="85"/>
    </location>
</feature>
<dbReference type="RefSeq" id="WP_090846894.1">
    <property type="nucleotide sequence ID" value="NZ_FNXG01000002.1"/>
</dbReference>